<gene>
    <name evidence="1" type="ORF">J5N97_028540</name>
</gene>
<dbReference type="EMBL" id="JAGGNH010000009">
    <property type="protein sequence ID" value="KAJ0963418.1"/>
    <property type="molecule type" value="Genomic_DNA"/>
</dbReference>
<proteinExistence type="predicted"/>
<name>A0A9D5BZ40_9LILI</name>
<dbReference type="Proteomes" id="UP001085076">
    <property type="component" value="Miscellaneous, Linkage group lg09"/>
</dbReference>
<comment type="caution">
    <text evidence="1">The sequence shown here is derived from an EMBL/GenBank/DDBJ whole genome shotgun (WGS) entry which is preliminary data.</text>
</comment>
<reference evidence="1" key="2">
    <citation type="journal article" date="2022" name="Hortic Res">
        <title>The genome of Dioscorea zingiberensis sheds light on the biosynthesis, origin and evolution of the medicinally important diosgenin saponins.</title>
        <authorList>
            <person name="Li Y."/>
            <person name="Tan C."/>
            <person name="Li Z."/>
            <person name="Guo J."/>
            <person name="Li S."/>
            <person name="Chen X."/>
            <person name="Wang C."/>
            <person name="Dai X."/>
            <person name="Yang H."/>
            <person name="Song W."/>
            <person name="Hou L."/>
            <person name="Xu J."/>
            <person name="Tong Z."/>
            <person name="Xu A."/>
            <person name="Yuan X."/>
            <person name="Wang W."/>
            <person name="Yang Q."/>
            <person name="Chen L."/>
            <person name="Sun Z."/>
            <person name="Wang K."/>
            <person name="Pan B."/>
            <person name="Chen J."/>
            <person name="Bao Y."/>
            <person name="Liu F."/>
            <person name="Qi X."/>
            <person name="Gang D.R."/>
            <person name="Wen J."/>
            <person name="Li J."/>
        </authorList>
    </citation>
    <scope>NUCLEOTIDE SEQUENCE</scope>
    <source>
        <strain evidence="1">Dzin_1.0</strain>
    </source>
</reference>
<keyword evidence="2" id="KW-1185">Reference proteome</keyword>
<evidence type="ECO:0000313" key="2">
    <source>
        <dbReference type="Proteomes" id="UP001085076"/>
    </source>
</evidence>
<reference evidence="1" key="1">
    <citation type="submission" date="2021-03" db="EMBL/GenBank/DDBJ databases">
        <authorList>
            <person name="Li Z."/>
            <person name="Yang C."/>
        </authorList>
    </citation>
    <scope>NUCLEOTIDE SEQUENCE</scope>
    <source>
        <strain evidence="1">Dzin_1.0</strain>
        <tissue evidence="1">Leaf</tissue>
    </source>
</reference>
<sequence length="112" mass="12942">MADHRSLEKKKEKDTKRSFIFILSPASIPDIEIRFIPYEQEHTITVSHFSSPPGRGRSEDVIIEFTMRGMQISTAEMHARMRVRAVLPARPAAQVRARSPCLRREQRRQAAQ</sequence>
<dbReference type="AlphaFoldDB" id="A0A9D5BZ40"/>
<organism evidence="1 2">
    <name type="scientific">Dioscorea zingiberensis</name>
    <dbReference type="NCBI Taxonomy" id="325984"/>
    <lineage>
        <taxon>Eukaryota</taxon>
        <taxon>Viridiplantae</taxon>
        <taxon>Streptophyta</taxon>
        <taxon>Embryophyta</taxon>
        <taxon>Tracheophyta</taxon>
        <taxon>Spermatophyta</taxon>
        <taxon>Magnoliopsida</taxon>
        <taxon>Liliopsida</taxon>
        <taxon>Dioscoreales</taxon>
        <taxon>Dioscoreaceae</taxon>
        <taxon>Dioscorea</taxon>
    </lineage>
</organism>
<evidence type="ECO:0000313" key="1">
    <source>
        <dbReference type="EMBL" id="KAJ0963418.1"/>
    </source>
</evidence>
<accession>A0A9D5BZ40</accession>
<protein>
    <submittedName>
        <fullName evidence="1">Uncharacterized protein</fullName>
    </submittedName>
</protein>